<feature type="domain" description="2EXR" evidence="2">
    <location>
        <begin position="151"/>
        <end position="246"/>
    </location>
</feature>
<dbReference type="GO" id="GO:0005634">
    <property type="term" value="C:nucleus"/>
    <property type="evidence" value="ECO:0007669"/>
    <property type="project" value="TreeGrafter"/>
</dbReference>
<feature type="compositionally biased region" description="Acidic residues" evidence="1">
    <location>
        <begin position="80"/>
        <end position="116"/>
    </location>
</feature>
<organism evidence="3 4">
    <name type="scientific">Niveomyces insectorum RCEF 264</name>
    <dbReference type="NCBI Taxonomy" id="1081102"/>
    <lineage>
        <taxon>Eukaryota</taxon>
        <taxon>Fungi</taxon>
        <taxon>Dikarya</taxon>
        <taxon>Ascomycota</taxon>
        <taxon>Pezizomycotina</taxon>
        <taxon>Sordariomycetes</taxon>
        <taxon>Hypocreomycetidae</taxon>
        <taxon>Hypocreales</taxon>
        <taxon>Cordycipitaceae</taxon>
        <taxon>Niveomyces</taxon>
    </lineage>
</organism>
<feature type="region of interest" description="Disordered" evidence="1">
    <location>
        <begin position="519"/>
        <end position="819"/>
    </location>
</feature>
<gene>
    <name evidence="3" type="ORF">SPI_06536</name>
</gene>
<dbReference type="InterPro" id="IPR045518">
    <property type="entry name" value="2EXR"/>
</dbReference>
<keyword evidence="4" id="KW-1185">Reference proteome</keyword>
<feature type="compositionally biased region" description="Basic and acidic residues" evidence="1">
    <location>
        <begin position="56"/>
        <end position="79"/>
    </location>
</feature>
<feature type="compositionally biased region" description="Basic and acidic residues" evidence="1">
    <location>
        <begin position="447"/>
        <end position="466"/>
    </location>
</feature>
<dbReference type="Proteomes" id="UP000076874">
    <property type="component" value="Unassembled WGS sequence"/>
</dbReference>
<reference evidence="3 4" key="1">
    <citation type="journal article" date="2016" name="Genome Biol. Evol.">
        <title>Divergent and convergent evolution of fungal pathogenicity.</title>
        <authorList>
            <person name="Shang Y."/>
            <person name="Xiao G."/>
            <person name="Zheng P."/>
            <person name="Cen K."/>
            <person name="Zhan S."/>
            <person name="Wang C."/>
        </authorList>
    </citation>
    <scope>NUCLEOTIDE SEQUENCE [LARGE SCALE GENOMIC DNA]</scope>
    <source>
        <strain evidence="3 4">RCEF 264</strain>
    </source>
</reference>
<name>A0A167RCI8_9HYPO</name>
<dbReference type="PANTHER" id="PTHR13275">
    <property type="entry name" value="YL-1 PROTEIN TRANSCRIPTION FACTOR-LIKE 1"/>
    <property type="match status" value="1"/>
</dbReference>
<evidence type="ECO:0000256" key="1">
    <source>
        <dbReference type="SAM" id="MobiDB-lite"/>
    </source>
</evidence>
<feature type="compositionally biased region" description="Acidic residues" evidence="1">
    <location>
        <begin position="652"/>
        <end position="672"/>
    </location>
</feature>
<accession>A0A167RCI8</accession>
<dbReference type="STRING" id="1081102.A0A167RCI8"/>
<feature type="compositionally biased region" description="Acidic residues" evidence="1">
    <location>
        <begin position="536"/>
        <end position="606"/>
    </location>
</feature>
<dbReference type="AlphaFoldDB" id="A0A167RCI8"/>
<protein>
    <recommendedName>
        <fullName evidence="2">2EXR domain-containing protein</fullName>
    </recommendedName>
</protein>
<evidence type="ECO:0000313" key="3">
    <source>
        <dbReference type="EMBL" id="OAA58463.1"/>
    </source>
</evidence>
<evidence type="ECO:0000313" key="4">
    <source>
        <dbReference type="Proteomes" id="UP000076874"/>
    </source>
</evidence>
<proteinExistence type="predicted"/>
<feature type="compositionally biased region" description="Acidic residues" evidence="1">
    <location>
        <begin position="770"/>
        <end position="787"/>
    </location>
</feature>
<feature type="compositionally biased region" description="Acidic residues" evidence="1">
    <location>
        <begin position="37"/>
        <end position="55"/>
    </location>
</feature>
<feature type="region of interest" description="Disordered" evidence="1">
    <location>
        <begin position="386"/>
        <end position="473"/>
    </location>
</feature>
<feature type="compositionally biased region" description="Acidic residues" evidence="1">
    <location>
        <begin position="794"/>
        <end position="819"/>
    </location>
</feature>
<evidence type="ECO:0000259" key="2">
    <source>
        <dbReference type="Pfam" id="PF20150"/>
    </source>
</evidence>
<dbReference type="EMBL" id="AZHD01000012">
    <property type="protein sequence ID" value="OAA58463.1"/>
    <property type="molecule type" value="Genomic_DNA"/>
</dbReference>
<dbReference type="OrthoDB" id="3501032at2759"/>
<dbReference type="PANTHER" id="PTHR13275:SF4">
    <property type="entry name" value="VACUOLAR PROTEIN SORTING-ASSOCIATED PROTEIN 72 HOMOLOG"/>
    <property type="match status" value="1"/>
</dbReference>
<feature type="compositionally biased region" description="Low complexity" evidence="1">
    <location>
        <begin position="27"/>
        <end position="36"/>
    </location>
</feature>
<comment type="caution">
    <text evidence="3">The sequence shown here is derived from an EMBL/GenBank/DDBJ whole genome shotgun (WGS) entry which is preliminary data.</text>
</comment>
<sequence length="819" mass="90006">MVEFDFNTAPAPDEVVTMQSESEADADAASAGVGSVDGDETPAEVEISSDDGSGLDEDRTDAFTRSLILREARESHPSDDSDEDDDSVDDEDDDDDDDEDDEDDDEDDEGNSDEEQLLYSLGSGGAQYVTRRPGYEGGRKAAWTKLGPQAFPQFSRLPAELRLRIWEMHCPAVCLRTRIVQVMLVDTGRLVPASTLARQTRNVRRFMRVSRETRARGLQALPDTLPIGATAPDPAVLRFDAHNDIVHFEYEDSRAVPLADDKGTAAALYGHVRNLALKDCVTRSRAPGVYYDRAYGRGVFQFLSAEDVSHRAPLELRPPTYCANLVAMFPRLANLYVVERGSMRRLDRWIGHKGSYEKYHIRTSESTGAYGEWVPVDYVYCWHPPPPKSRRRRMSPPGKTRTAGAADNDGGKGAVTDEHDEDAAESSRKNETSETNTTSEETSAEQAKAEETGRGTKRNSEARSEGDADDDGDFKEECVINHIAAFKERGVRFSRMLFMMDEGLELFYWLRDACGPDGTWPNDEDGKPLQDSAPDYSDEEAVYGGMSEDEYESEGIDDDDLEEEEGNSDDDDDDDDDDESDEEDDLEVVSLSDDDDDGDGDGDDGGDGAARRPGRIRGDPLEANFSSPEPEGEVLLQPGGSNRGTKRRIITDSDDEEGDAANEDGSNGDEDGPLTAATNHKAKRRRRAALSSDEDEDEEEKEEEEEEAAAGKTHAGSRKPSKLSADEDDDSDAVSSYTEGDASEPSRPLTLAQRLQLGRAKNPIPSSNDSSDDDEEEENDDDDDDDASSAADGSQDDVGDYVAGNEDEDNDEDEDEDDQ</sequence>
<feature type="region of interest" description="Disordered" evidence="1">
    <location>
        <begin position="1"/>
        <end position="133"/>
    </location>
</feature>
<feature type="compositionally biased region" description="Low complexity" evidence="1">
    <location>
        <begin position="433"/>
        <end position="446"/>
    </location>
</feature>
<dbReference type="Pfam" id="PF20150">
    <property type="entry name" value="2EXR"/>
    <property type="match status" value="1"/>
</dbReference>
<feature type="compositionally biased region" description="Acidic residues" evidence="1">
    <location>
        <begin position="692"/>
        <end position="708"/>
    </location>
</feature>